<reference evidence="1" key="1">
    <citation type="submission" date="2021-01" db="EMBL/GenBank/DDBJ databases">
        <authorList>
            <person name="Lovell J.T."/>
            <person name="Bentley N."/>
            <person name="Bhattarai G."/>
            <person name="Jenkins J.W."/>
            <person name="Sreedasyam A."/>
            <person name="Alarcon Y."/>
            <person name="Bock C."/>
            <person name="Boston L."/>
            <person name="Carlson J."/>
            <person name="Cervantes K."/>
            <person name="Clermont K."/>
            <person name="Krom N."/>
            <person name="Kubenka K."/>
            <person name="Mamidi S."/>
            <person name="Mattison C."/>
            <person name="Monteros M."/>
            <person name="Pisani C."/>
            <person name="Plott C."/>
            <person name="Rajasekar S."/>
            <person name="Rhein H.S."/>
            <person name="Rohla C."/>
            <person name="Song M."/>
            <person name="Hilaire R.S."/>
            <person name="Shu S."/>
            <person name="Wells L."/>
            <person name="Wang X."/>
            <person name="Webber J."/>
            <person name="Heerema R.J."/>
            <person name="Klein P."/>
            <person name="Conner P."/>
            <person name="Grauke L."/>
            <person name="Grimwood J."/>
            <person name="Schmutz J."/>
            <person name="Randall J.J."/>
        </authorList>
    </citation>
    <scope>NUCLEOTIDE SEQUENCE</scope>
    <source>
        <tissue evidence="1">Leaf</tissue>
    </source>
</reference>
<sequence length="130" mass="14662">MVKANCDATFDAEARKVGVGVIIRNERGEVMVAYHEQKLNVADLVIINAVNVQVEDLSYVGSLVEEQRRSLKGCNGWRVQYSHRNTNVVAHKLAKAAILIEEEMVWIEEAPIFVLDSLVVDKQYIDHTII</sequence>
<dbReference type="AlphaFoldDB" id="A0A922EUT9"/>
<gene>
    <name evidence="1" type="ORF">I3842_06G073600</name>
</gene>
<dbReference type="InterPro" id="IPR052929">
    <property type="entry name" value="RNase_H-like_EbsB-rel"/>
</dbReference>
<comment type="caution">
    <text evidence="1">The sequence shown here is derived from an EMBL/GenBank/DDBJ whole genome shotgun (WGS) entry which is preliminary data.</text>
</comment>
<evidence type="ECO:0000313" key="1">
    <source>
        <dbReference type="EMBL" id="KAG6708288.1"/>
    </source>
</evidence>
<evidence type="ECO:0000313" key="2">
    <source>
        <dbReference type="Proteomes" id="UP000811246"/>
    </source>
</evidence>
<dbReference type="PANTHER" id="PTHR47074:SF48">
    <property type="entry name" value="POLYNUCLEOTIDYL TRANSFERASE, RIBONUCLEASE H-LIKE SUPERFAMILY PROTEIN"/>
    <property type="match status" value="1"/>
</dbReference>
<dbReference type="PANTHER" id="PTHR47074">
    <property type="entry name" value="BNAC02G40300D PROTEIN"/>
    <property type="match status" value="1"/>
</dbReference>
<proteinExistence type="predicted"/>
<accession>A0A922EUT9</accession>
<dbReference type="Proteomes" id="UP000811246">
    <property type="component" value="Chromosome 6"/>
</dbReference>
<evidence type="ECO:0008006" key="3">
    <source>
        <dbReference type="Google" id="ProtNLM"/>
    </source>
</evidence>
<name>A0A922EUT9_CARIL</name>
<dbReference type="EMBL" id="CM031830">
    <property type="protein sequence ID" value="KAG6708288.1"/>
    <property type="molecule type" value="Genomic_DNA"/>
</dbReference>
<protein>
    <recommendedName>
        <fullName evidence="3">RNase H type-1 domain-containing protein</fullName>
    </recommendedName>
</protein>
<organism evidence="1 2">
    <name type="scientific">Carya illinoinensis</name>
    <name type="common">Pecan</name>
    <dbReference type="NCBI Taxonomy" id="32201"/>
    <lineage>
        <taxon>Eukaryota</taxon>
        <taxon>Viridiplantae</taxon>
        <taxon>Streptophyta</taxon>
        <taxon>Embryophyta</taxon>
        <taxon>Tracheophyta</taxon>
        <taxon>Spermatophyta</taxon>
        <taxon>Magnoliopsida</taxon>
        <taxon>eudicotyledons</taxon>
        <taxon>Gunneridae</taxon>
        <taxon>Pentapetalae</taxon>
        <taxon>rosids</taxon>
        <taxon>fabids</taxon>
        <taxon>Fagales</taxon>
        <taxon>Juglandaceae</taxon>
        <taxon>Carya</taxon>
    </lineage>
</organism>